<comment type="caution">
    <text evidence="3">The sequence shown here is derived from an EMBL/GenBank/DDBJ whole genome shotgun (WGS) entry which is preliminary data.</text>
</comment>
<proteinExistence type="inferred from homology"/>
<keyword evidence="4" id="KW-1185">Reference proteome</keyword>
<dbReference type="EMBL" id="JAJNEC010000007">
    <property type="protein sequence ID" value="MCD2425946.1"/>
    <property type="molecule type" value="Genomic_DNA"/>
</dbReference>
<gene>
    <name evidence="3" type="ORF">LQ567_24395</name>
</gene>
<evidence type="ECO:0000256" key="1">
    <source>
        <dbReference type="ARBA" id="ARBA00006817"/>
    </source>
</evidence>
<dbReference type="Gene3D" id="3.30.530.20">
    <property type="match status" value="1"/>
</dbReference>
<accession>A0ABS8Q186</accession>
<dbReference type="InterPro" id="IPR023393">
    <property type="entry name" value="START-like_dom_sf"/>
</dbReference>
<protein>
    <submittedName>
        <fullName evidence="3">SRPBCC domain-containing protein</fullName>
    </submittedName>
</protein>
<comment type="similarity">
    <text evidence="1">Belongs to the AHA1 family.</text>
</comment>
<name>A0ABS8Q186_9BACT</name>
<evidence type="ECO:0000313" key="3">
    <source>
        <dbReference type="EMBL" id="MCD2425946.1"/>
    </source>
</evidence>
<dbReference type="InterPro" id="IPR013538">
    <property type="entry name" value="ASHA1/2-like_C"/>
</dbReference>
<evidence type="ECO:0000313" key="4">
    <source>
        <dbReference type="Proteomes" id="UP001199816"/>
    </source>
</evidence>
<sequence>MKSIYHRLLIAAPAEKVYEALTTQEGLAGWWTPDTRATPETGSIARFAFGPSYFKEMEVTELTPFSRVQWRCLKGHEDWIGTTLSFGLQPHAKGTVLLFHHDGWKEYTPEFASCSYDWALFFRSLKFLCETGKGFPYPDFNK</sequence>
<dbReference type="SUPFAM" id="SSF55961">
    <property type="entry name" value="Bet v1-like"/>
    <property type="match status" value="1"/>
</dbReference>
<reference evidence="3 4" key="1">
    <citation type="submission" date="2021-11" db="EMBL/GenBank/DDBJ databases">
        <title>Genomic of Niabella pedocola.</title>
        <authorList>
            <person name="Wu T."/>
        </authorList>
    </citation>
    <scope>NUCLEOTIDE SEQUENCE [LARGE SCALE GENOMIC DNA]</scope>
    <source>
        <strain evidence="3 4">JCM 31011</strain>
    </source>
</reference>
<evidence type="ECO:0000259" key="2">
    <source>
        <dbReference type="Pfam" id="PF08327"/>
    </source>
</evidence>
<dbReference type="RefSeq" id="WP_231008533.1">
    <property type="nucleotide sequence ID" value="NZ_JAJNEC010000007.1"/>
</dbReference>
<organism evidence="3 4">
    <name type="scientific">Niabella pedocola</name>
    <dbReference type="NCBI Taxonomy" id="1752077"/>
    <lineage>
        <taxon>Bacteria</taxon>
        <taxon>Pseudomonadati</taxon>
        <taxon>Bacteroidota</taxon>
        <taxon>Chitinophagia</taxon>
        <taxon>Chitinophagales</taxon>
        <taxon>Chitinophagaceae</taxon>
        <taxon>Niabella</taxon>
    </lineage>
</organism>
<feature type="domain" description="Activator of Hsp90 ATPase homologue 1/2-like C-terminal" evidence="2">
    <location>
        <begin position="11"/>
        <end position="126"/>
    </location>
</feature>
<dbReference type="Proteomes" id="UP001199816">
    <property type="component" value="Unassembled WGS sequence"/>
</dbReference>
<dbReference type="Pfam" id="PF08327">
    <property type="entry name" value="AHSA1"/>
    <property type="match status" value="1"/>
</dbReference>
<dbReference type="CDD" id="cd07814">
    <property type="entry name" value="SRPBCC_CalC_Aha1-like"/>
    <property type="match status" value="1"/>
</dbReference>